<evidence type="ECO:0000256" key="4">
    <source>
        <dbReference type="ARBA" id="ARBA00022692"/>
    </source>
</evidence>
<evidence type="ECO:0000256" key="3">
    <source>
        <dbReference type="ARBA" id="ARBA00022554"/>
    </source>
</evidence>
<dbReference type="FunFam" id="3.30.450.50:FF:000008">
    <property type="entry name" value="Vesicle-associated membrane protein 711"/>
    <property type="match status" value="1"/>
</dbReference>
<keyword evidence="11" id="KW-0175">Coiled coil</keyword>
<dbReference type="PANTHER" id="PTHR21136">
    <property type="entry name" value="SNARE PROTEINS"/>
    <property type="match status" value="1"/>
</dbReference>
<gene>
    <name evidence="16" type="primary">LOC107461881</name>
</gene>
<dbReference type="PRINTS" id="PR00219">
    <property type="entry name" value="SYNAPTOBREVN"/>
</dbReference>
<evidence type="ECO:0000256" key="12">
    <source>
        <dbReference type="SAM" id="Phobius"/>
    </source>
</evidence>
<evidence type="ECO:0000256" key="10">
    <source>
        <dbReference type="ARBA" id="ARBA00060379"/>
    </source>
</evidence>
<feature type="domain" description="V-SNARE coiled-coil homology" evidence="14">
    <location>
        <begin position="132"/>
        <end position="192"/>
    </location>
</feature>
<dbReference type="GO" id="GO:0016192">
    <property type="term" value="P:vesicle-mediated transport"/>
    <property type="evidence" value="ECO:0007669"/>
    <property type="project" value="InterPro"/>
</dbReference>
<keyword evidence="3" id="KW-0926">Vacuole</keyword>
<dbReference type="SUPFAM" id="SSF64356">
    <property type="entry name" value="SNARE-like"/>
    <property type="match status" value="1"/>
</dbReference>
<proteinExistence type="inferred from homology"/>
<organism evidence="15 16">
    <name type="scientific">Arachis duranensis</name>
    <name type="common">Wild peanut</name>
    <dbReference type="NCBI Taxonomy" id="130453"/>
    <lineage>
        <taxon>Eukaryota</taxon>
        <taxon>Viridiplantae</taxon>
        <taxon>Streptophyta</taxon>
        <taxon>Embryophyta</taxon>
        <taxon>Tracheophyta</taxon>
        <taxon>Spermatophyta</taxon>
        <taxon>Magnoliopsida</taxon>
        <taxon>eudicotyledons</taxon>
        <taxon>Gunneridae</taxon>
        <taxon>Pentapetalae</taxon>
        <taxon>rosids</taxon>
        <taxon>fabids</taxon>
        <taxon>Fabales</taxon>
        <taxon>Fabaceae</taxon>
        <taxon>Papilionoideae</taxon>
        <taxon>50 kb inversion clade</taxon>
        <taxon>dalbergioids sensu lato</taxon>
        <taxon>Dalbergieae</taxon>
        <taxon>Pterocarpus clade</taxon>
        <taxon>Arachis</taxon>
    </lineage>
</organism>
<evidence type="ECO:0000256" key="6">
    <source>
        <dbReference type="ARBA" id="ARBA00022989"/>
    </source>
</evidence>
<keyword evidence="4 12" id="KW-0812">Transmembrane</keyword>
<evidence type="ECO:0000259" key="14">
    <source>
        <dbReference type="PROSITE" id="PS50892"/>
    </source>
</evidence>
<dbReference type="SMART" id="SM01270">
    <property type="entry name" value="Longin"/>
    <property type="match status" value="1"/>
</dbReference>
<evidence type="ECO:0000313" key="16">
    <source>
        <dbReference type="RefSeq" id="XP_015935927.1"/>
    </source>
</evidence>
<name>A0A6P4BDC9_ARADU</name>
<dbReference type="PANTHER" id="PTHR21136:SF181">
    <property type="entry name" value="LONGIN-LIKE DOMAIN-CONTAINING PROTEIN-RELATED"/>
    <property type="match status" value="1"/>
</dbReference>
<evidence type="ECO:0000259" key="13">
    <source>
        <dbReference type="PROSITE" id="PS50859"/>
    </source>
</evidence>
<feature type="transmembrane region" description="Helical" evidence="12">
    <location>
        <begin position="198"/>
        <end position="220"/>
    </location>
</feature>
<accession>A0A6P4BDC9</accession>
<evidence type="ECO:0000256" key="7">
    <source>
        <dbReference type="ARBA" id="ARBA00023136"/>
    </source>
</evidence>
<dbReference type="Pfam" id="PF13774">
    <property type="entry name" value="Longin"/>
    <property type="match status" value="1"/>
</dbReference>
<evidence type="ECO:0000256" key="1">
    <source>
        <dbReference type="ARBA" id="ARBA00008025"/>
    </source>
</evidence>
<comment type="similarity">
    <text evidence="1">Belongs to the synaptobrevin family.</text>
</comment>
<protein>
    <submittedName>
        <fullName evidence="16">Vesicle-associated membrane protein 711-like</fullName>
    </submittedName>
</protein>
<dbReference type="GO" id="GO:0015031">
    <property type="term" value="P:protein transport"/>
    <property type="evidence" value="ECO:0007669"/>
    <property type="project" value="UniProtKB-KW"/>
</dbReference>
<evidence type="ECO:0000256" key="8">
    <source>
        <dbReference type="ARBA" id="ARBA00037493"/>
    </source>
</evidence>
<dbReference type="CDD" id="cd15843">
    <property type="entry name" value="R-SNARE"/>
    <property type="match status" value="1"/>
</dbReference>
<keyword evidence="2" id="KW-0813">Transport</keyword>
<dbReference type="Pfam" id="PF00957">
    <property type="entry name" value="Synaptobrevin"/>
    <property type="match status" value="1"/>
</dbReference>
<dbReference type="FunFam" id="1.20.5.110:FF:000004">
    <property type="entry name" value="Vesicle-associated membrane protein 7"/>
    <property type="match status" value="1"/>
</dbReference>
<evidence type="ECO:0000256" key="9">
    <source>
        <dbReference type="ARBA" id="ARBA00060376"/>
    </source>
</evidence>
<keyword evidence="15" id="KW-1185">Reference proteome</keyword>
<dbReference type="OrthoDB" id="248747at2759"/>
<dbReference type="CDD" id="cd14824">
    <property type="entry name" value="Longin"/>
    <property type="match status" value="1"/>
</dbReference>
<sequence length="226" mass="26185">MGILYAMVARGEVVLSEFSATPTNANAVAKQILNKINNQQGATITCDSNVSFSHDRYVFHVKRTDGLTVLCMADDAFGRRIPFEFLEDIHQRFVKTYARAILSAPAYAMNDEFSRVLSQQMDYYSTDPNADRLNRLKGEMSQVRTVMINNIEKVLERGGRLEVLVEKTSAMNNNTVRFRRQSRRYQNNLWWSNLRLRVTFIMIFFIVIYIVLAFFCHGPLLMSCWR</sequence>
<evidence type="ECO:0000256" key="2">
    <source>
        <dbReference type="ARBA" id="ARBA00022448"/>
    </source>
</evidence>
<dbReference type="AlphaFoldDB" id="A0A6P4BDC9"/>
<dbReference type="KEGG" id="adu:107461881"/>
<dbReference type="Gene3D" id="1.20.5.110">
    <property type="match status" value="1"/>
</dbReference>
<dbReference type="InterPro" id="IPR051097">
    <property type="entry name" value="Synaptobrevin-like_transport"/>
</dbReference>
<evidence type="ECO:0000313" key="15">
    <source>
        <dbReference type="Proteomes" id="UP000515211"/>
    </source>
</evidence>
<keyword evidence="5" id="KW-0653">Protein transport</keyword>
<dbReference type="PROSITE" id="PS00417">
    <property type="entry name" value="SYNAPTOBREVIN"/>
    <property type="match status" value="1"/>
</dbReference>
<dbReference type="InterPro" id="IPR042855">
    <property type="entry name" value="V_SNARE_CC"/>
</dbReference>
<keyword evidence="6 12" id="KW-1133">Transmembrane helix</keyword>
<dbReference type="Proteomes" id="UP000515211">
    <property type="component" value="Chromosome 1"/>
</dbReference>
<dbReference type="SUPFAM" id="SSF58038">
    <property type="entry name" value="SNARE fusion complex"/>
    <property type="match status" value="1"/>
</dbReference>
<dbReference type="InterPro" id="IPR011012">
    <property type="entry name" value="Longin-like_dom_sf"/>
</dbReference>
<feature type="domain" description="Longin" evidence="13">
    <location>
        <begin position="7"/>
        <end position="117"/>
    </location>
</feature>
<reference evidence="15" key="1">
    <citation type="journal article" date="2016" name="Nat. Genet.">
        <title>The genome sequences of Arachis duranensis and Arachis ipaensis, the diploid ancestors of cultivated peanut.</title>
        <authorList>
            <person name="Bertioli D.J."/>
            <person name="Cannon S.B."/>
            <person name="Froenicke L."/>
            <person name="Huang G."/>
            <person name="Farmer A.D."/>
            <person name="Cannon E.K."/>
            <person name="Liu X."/>
            <person name="Gao D."/>
            <person name="Clevenger J."/>
            <person name="Dash S."/>
            <person name="Ren L."/>
            <person name="Moretzsohn M.C."/>
            <person name="Shirasawa K."/>
            <person name="Huang W."/>
            <person name="Vidigal B."/>
            <person name="Abernathy B."/>
            <person name="Chu Y."/>
            <person name="Niederhuth C.E."/>
            <person name="Umale P."/>
            <person name="Araujo A.C."/>
            <person name="Kozik A."/>
            <person name="Kim K.D."/>
            <person name="Burow M.D."/>
            <person name="Varshney R.K."/>
            <person name="Wang X."/>
            <person name="Zhang X."/>
            <person name="Barkley N."/>
            <person name="Guimaraes P.M."/>
            <person name="Isobe S."/>
            <person name="Guo B."/>
            <person name="Liao B."/>
            <person name="Stalker H.T."/>
            <person name="Schmitz R.J."/>
            <person name="Scheffler B.E."/>
            <person name="Leal-Bertioli S.C."/>
            <person name="Xun X."/>
            <person name="Jackson S.A."/>
            <person name="Michelmore R."/>
            <person name="Ozias-Akins P."/>
        </authorList>
    </citation>
    <scope>NUCLEOTIDE SEQUENCE [LARGE SCALE GENOMIC DNA]</scope>
    <source>
        <strain evidence="15">cv. V14167</strain>
    </source>
</reference>
<evidence type="ECO:0000256" key="5">
    <source>
        <dbReference type="ARBA" id="ARBA00022927"/>
    </source>
</evidence>
<reference evidence="16" key="2">
    <citation type="submission" date="2025-08" db="UniProtKB">
        <authorList>
            <consortium name="RefSeq"/>
        </authorList>
    </citation>
    <scope>IDENTIFICATION</scope>
    <source>
        <tissue evidence="16">Whole plant</tissue>
    </source>
</reference>
<dbReference type="GeneID" id="107461881"/>
<evidence type="ECO:0000256" key="11">
    <source>
        <dbReference type="PROSITE-ProRule" id="PRU00290"/>
    </source>
</evidence>
<dbReference type="Gene3D" id="3.30.450.50">
    <property type="entry name" value="Longin domain"/>
    <property type="match status" value="1"/>
</dbReference>
<dbReference type="PROSITE" id="PS50892">
    <property type="entry name" value="V_SNARE"/>
    <property type="match status" value="1"/>
</dbReference>
<dbReference type="InterPro" id="IPR001388">
    <property type="entry name" value="Synaptobrevin-like"/>
</dbReference>
<dbReference type="RefSeq" id="XP_015935927.1">
    <property type="nucleotide sequence ID" value="XM_016080441.3"/>
</dbReference>
<dbReference type="InterPro" id="IPR010908">
    <property type="entry name" value="Longin_dom"/>
</dbReference>
<dbReference type="PROSITE" id="PS50859">
    <property type="entry name" value="LONGIN"/>
    <property type="match status" value="1"/>
</dbReference>
<comment type="function">
    <text evidence="8">Involved in the targeting and/or fusion of transport vesicles to their target membrane.</text>
</comment>
<dbReference type="GO" id="GO:0005774">
    <property type="term" value="C:vacuolar membrane"/>
    <property type="evidence" value="ECO:0007669"/>
    <property type="project" value="UniProtKB-SubCell"/>
</dbReference>
<keyword evidence="7 12" id="KW-0472">Membrane</keyword>
<comment type="subcellular location">
    <subcellularLocation>
        <location evidence="9">Prevacuolar compartment membrane</location>
        <topology evidence="9">Single-pass type IV membrane protein</topology>
    </subcellularLocation>
    <subcellularLocation>
        <location evidence="10">Vacuole membrane</location>
        <topology evidence="10">Single-pass type IV membrane protein</topology>
    </subcellularLocation>
</comment>